<evidence type="ECO:0000256" key="2">
    <source>
        <dbReference type="ARBA" id="ARBA00007965"/>
    </source>
</evidence>
<evidence type="ECO:0000256" key="3">
    <source>
        <dbReference type="ARBA" id="ARBA00022448"/>
    </source>
</evidence>
<dbReference type="OrthoDB" id="425683at2759"/>
<dbReference type="Pfam" id="PF01733">
    <property type="entry name" value="Nucleoside_tran"/>
    <property type="match status" value="1"/>
</dbReference>
<protein>
    <submittedName>
        <fullName evidence="8">Equilibrative nucleoside transporter, putative</fullName>
    </submittedName>
</protein>
<dbReference type="GO" id="GO:0005886">
    <property type="term" value="C:plasma membrane"/>
    <property type="evidence" value="ECO:0007669"/>
    <property type="project" value="TreeGrafter"/>
</dbReference>
<evidence type="ECO:0000313" key="8">
    <source>
        <dbReference type="EMBL" id="EER12678.1"/>
    </source>
</evidence>
<sequence length="381" mass="41547">MAAFGFIALLPFNLILTELDFLSVSFQHHYAAALSFLYAIAVNIVQILLIWYGNRFPFKPRIILGCVLMAAGTMLTAVVAIAVGNSTVAFSLALICMFALGVGYAVFEPTALGIAALCPPSCTLSIMVGEGIAGLLPWPMYELFNLILRSAGISAVPEWRCLILFTIGSVLALAMIPVYALGTARHPYVVKVLEIEQNRRVSGLHVRQTRRPVLAILRDVAPMGVCVWLAMAITFIIFPAQSVLWQPQSPSNVNFVAQVTFTFQVLDTVGRAAPSFLPTLDGWKLFFFTIARACFIPLFVCTAKYPNATPFTWDWFKHLEMALLALTNGMGVTWSMVAGPQKVASDEAEQEVAGYFMPFALVDGILWGSVLALLLNVALGQ</sequence>
<feature type="transmembrane region" description="Helical" evidence="7">
    <location>
        <begin position="62"/>
        <end position="82"/>
    </location>
</feature>
<evidence type="ECO:0000256" key="1">
    <source>
        <dbReference type="ARBA" id="ARBA00004141"/>
    </source>
</evidence>
<dbReference type="InParanoid" id="C5KS97"/>
<comment type="subcellular location">
    <subcellularLocation>
        <location evidence="1">Membrane</location>
        <topology evidence="1">Multi-pass membrane protein</topology>
    </subcellularLocation>
</comment>
<feature type="transmembrane region" description="Helical" evidence="7">
    <location>
        <begin position="27"/>
        <end position="50"/>
    </location>
</feature>
<gene>
    <name evidence="8" type="ORF">Pmar_PMAR002486</name>
</gene>
<evidence type="ECO:0000256" key="6">
    <source>
        <dbReference type="ARBA" id="ARBA00023136"/>
    </source>
</evidence>
<name>C5KS97_PERM5</name>
<feature type="transmembrane region" description="Helical" evidence="7">
    <location>
        <begin position="315"/>
        <end position="336"/>
    </location>
</feature>
<dbReference type="Proteomes" id="UP000007800">
    <property type="component" value="Unassembled WGS sequence"/>
</dbReference>
<dbReference type="InterPro" id="IPR002259">
    <property type="entry name" value="Eqnu_transpt"/>
</dbReference>
<dbReference type="GeneID" id="9058549"/>
<dbReference type="GO" id="GO:0005337">
    <property type="term" value="F:nucleoside transmembrane transporter activity"/>
    <property type="evidence" value="ECO:0007669"/>
    <property type="project" value="InterPro"/>
</dbReference>
<organism evidence="9">
    <name type="scientific">Perkinsus marinus (strain ATCC 50983 / TXsc)</name>
    <dbReference type="NCBI Taxonomy" id="423536"/>
    <lineage>
        <taxon>Eukaryota</taxon>
        <taxon>Sar</taxon>
        <taxon>Alveolata</taxon>
        <taxon>Perkinsozoa</taxon>
        <taxon>Perkinsea</taxon>
        <taxon>Perkinsida</taxon>
        <taxon>Perkinsidae</taxon>
        <taxon>Perkinsus</taxon>
    </lineage>
</organism>
<evidence type="ECO:0000313" key="9">
    <source>
        <dbReference type="Proteomes" id="UP000007800"/>
    </source>
</evidence>
<keyword evidence="4 7" id="KW-0812">Transmembrane</keyword>
<evidence type="ECO:0000256" key="4">
    <source>
        <dbReference type="ARBA" id="ARBA00022692"/>
    </source>
</evidence>
<dbReference type="RefSeq" id="XP_002780883.1">
    <property type="nucleotide sequence ID" value="XM_002780837.1"/>
</dbReference>
<dbReference type="AlphaFoldDB" id="C5KS97"/>
<feature type="transmembrane region" description="Helical" evidence="7">
    <location>
        <begin position="162"/>
        <end position="181"/>
    </location>
</feature>
<feature type="transmembrane region" description="Helical" evidence="7">
    <location>
        <begin position="356"/>
        <end position="379"/>
    </location>
</feature>
<keyword evidence="3" id="KW-0813">Transport</keyword>
<feature type="transmembrane region" description="Helical" evidence="7">
    <location>
        <begin position="114"/>
        <end position="136"/>
    </location>
</feature>
<feature type="transmembrane region" description="Helical" evidence="7">
    <location>
        <begin position="285"/>
        <end position="303"/>
    </location>
</feature>
<dbReference type="InterPro" id="IPR036259">
    <property type="entry name" value="MFS_trans_sf"/>
</dbReference>
<dbReference type="PANTHER" id="PTHR10332:SF10">
    <property type="entry name" value="EQUILIBRATIVE NUCLEOSIDE TRANSPORTER 4"/>
    <property type="match status" value="1"/>
</dbReference>
<comment type="similarity">
    <text evidence="2">Belongs to the SLC29A/ENT transporter (TC 2.A.57) family.</text>
</comment>
<dbReference type="EMBL" id="GG675975">
    <property type="protein sequence ID" value="EER12678.1"/>
    <property type="molecule type" value="Genomic_DNA"/>
</dbReference>
<accession>C5KS97</accession>
<proteinExistence type="inferred from homology"/>
<keyword evidence="9" id="KW-1185">Reference proteome</keyword>
<dbReference type="PANTHER" id="PTHR10332">
    <property type="entry name" value="EQUILIBRATIVE NUCLEOSIDE TRANSPORTER"/>
    <property type="match status" value="1"/>
</dbReference>
<evidence type="ECO:0000256" key="5">
    <source>
        <dbReference type="ARBA" id="ARBA00022989"/>
    </source>
</evidence>
<reference evidence="8 9" key="1">
    <citation type="submission" date="2008-07" db="EMBL/GenBank/DDBJ databases">
        <authorList>
            <person name="El-Sayed N."/>
            <person name="Caler E."/>
            <person name="Inman J."/>
            <person name="Amedeo P."/>
            <person name="Hass B."/>
            <person name="Wortman J."/>
        </authorList>
    </citation>
    <scope>NUCLEOTIDE SEQUENCE [LARGE SCALE GENOMIC DNA]</scope>
    <source>
        <strain evidence="9">ATCC 50983 / TXsc</strain>
    </source>
</reference>
<evidence type="ECO:0000256" key="7">
    <source>
        <dbReference type="SAM" id="Phobius"/>
    </source>
</evidence>
<keyword evidence="6 7" id="KW-0472">Membrane</keyword>
<keyword evidence="5 7" id="KW-1133">Transmembrane helix</keyword>
<dbReference type="OMA" id="GYFMPFA"/>
<dbReference type="SUPFAM" id="SSF103473">
    <property type="entry name" value="MFS general substrate transporter"/>
    <property type="match status" value="1"/>
</dbReference>
<feature type="transmembrane region" description="Helical" evidence="7">
    <location>
        <begin position="220"/>
        <end position="240"/>
    </location>
</feature>
<feature type="transmembrane region" description="Helical" evidence="7">
    <location>
        <begin position="88"/>
        <end position="107"/>
    </location>
</feature>